<organism evidence="1 2">
    <name type="scientific">Plakobranchus ocellatus</name>
    <dbReference type="NCBI Taxonomy" id="259542"/>
    <lineage>
        <taxon>Eukaryota</taxon>
        <taxon>Metazoa</taxon>
        <taxon>Spiralia</taxon>
        <taxon>Lophotrochozoa</taxon>
        <taxon>Mollusca</taxon>
        <taxon>Gastropoda</taxon>
        <taxon>Heterobranchia</taxon>
        <taxon>Euthyneura</taxon>
        <taxon>Panpulmonata</taxon>
        <taxon>Sacoglossa</taxon>
        <taxon>Placobranchoidea</taxon>
        <taxon>Plakobranchidae</taxon>
        <taxon>Plakobranchus</taxon>
    </lineage>
</organism>
<name>A0AAV4CH32_9GAST</name>
<dbReference type="EMBL" id="BLXT01006566">
    <property type="protein sequence ID" value="GFO32170.1"/>
    <property type="molecule type" value="Genomic_DNA"/>
</dbReference>
<comment type="caution">
    <text evidence="1">The sequence shown here is derived from an EMBL/GenBank/DDBJ whole genome shotgun (WGS) entry which is preliminary data.</text>
</comment>
<sequence length="81" mass="9400">MTQAHFFDKLLSFEVAIERDDLVPAGDIDNAFGDDYAVDTLMRQTRLKHPVTQNTPHKREDSNTITRITGFFFEVSRRLQN</sequence>
<dbReference type="AlphaFoldDB" id="A0AAV4CH32"/>
<dbReference type="Proteomes" id="UP000735302">
    <property type="component" value="Unassembled WGS sequence"/>
</dbReference>
<proteinExistence type="predicted"/>
<keyword evidence="2" id="KW-1185">Reference proteome</keyword>
<protein>
    <submittedName>
        <fullName evidence="1">Uncharacterized protein</fullName>
    </submittedName>
</protein>
<evidence type="ECO:0000313" key="2">
    <source>
        <dbReference type="Proteomes" id="UP000735302"/>
    </source>
</evidence>
<reference evidence="1 2" key="1">
    <citation type="journal article" date="2021" name="Elife">
        <title>Chloroplast acquisition without the gene transfer in kleptoplastic sea slugs, Plakobranchus ocellatus.</title>
        <authorList>
            <person name="Maeda T."/>
            <person name="Takahashi S."/>
            <person name="Yoshida T."/>
            <person name="Shimamura S."/>
            <person name="Takaki Y."/>
            <person name="Nagai Y."/>
            <person name="Toyoda A."/>
            <person name="Suzuki Y."/>
            <person name="Arimoto A."/>
            <person name="Ishii H."/>
            <person name="Satoh N."/>
            <person name="Nishiyama T."/>
            <person name="Hasebe M."/>
            <person name="Maruyama T."/>
            <person name="Minagawa J."/>
            <person name="Obokata J."/>
            <person name="Shigenobu S."/>
        </authorList>
    </citation>
    <scope>NUCLEOTIDE SEQUENCE [LARGE SCALE GENOMIC DNA]</scope>
</reference>
<accession>A0AAV4CH32</accession>
<gene>
    <name evidence="1" type="ORF">PoB_005867500</name>
</gene>
<evidence type="ECO:0000313" key="1">
    <source>
        <dbReference type="EMBL" id="GFO32170.1"/>
    </source>
</evidence>